<feature type="compositionally biased region" description="Basic and acidic residues" evidence="1">
    <location>
        <begin position="143"/>
        <end position="158"/>
    </location>
</feature>
<name>A0A0A1WS48_ZEUCU</name>
<keyword evidence="2" id="KW-0732">Signal</keyword>
<organism evidence="3">
    <name type="scientific">Zeugodacus cucurbitae</name>
    <name type="common">Melon fruit fly</name>
    <name type="synonym">Bactrocera cucurbitae</name>
    <dbReference type="NCBI Taxonomy" id="28588"/>
    <lineage>
        <taxon>Eukaryota</taxon>
        <taxon>Metazoa</taxon>
        <taxon>Ecdysozoa</taxon>
        <taxon>Arthropoda</taxon>
        <taxon>Hexapoda</taxon>
        <taxon>Insecta</taxon>
        <taxon>Pterygota</taxon>
        <taxon>Neoptera</taxon>
        <taxon>Endopterygota</taxon>
        <taxon>Diptera</taxon>
        <taxon>Brachycera</taxon>
        <taxon>Muscomorpha</taxon>
        <taxon>Tephritoidea</taxon>
        <taxon>Tephritidae</taxon>
        <taxon>Zeugodacus</taxon>
        <taxon>Zeugodacus</taxon>
    </lineage>
</organism>
<evidence type="ECO:0000313" key="3">
    <source>
        <dbReference type="EMBL" id="JAD01466.1"/>
    </source>
</evidence>
<accession>A0A0A1WS48</accession>
<feature type="region of interest" description="Disordered" evidence="1">
    <location>
        <begin position="128"/>
        <end position="166"/>
    </location>
</feature>
<sequence>MCKFTNRLFVFTLLVLVALMASVDAAAMRAQHRSAAEPKFLDLLSLSDDNNNYDLHYDQRQKGEENLHVRMNGIFIEMADDEDKSDDIDELKELLLYAIMFGGSEEMFKQLLDNKISATSVLNENKLETDRHAGGQPSDEPEVTTKSKIEGRNVDPHKGSGLLGVKREPETKRVGLITKQHFNTLLSLLKRMRRN</sequence>
<evidence type="ECO:0000256" key="2">
    <source>
        <dbReference type="SAM" id="SignalP"/>
    </source>
</evidence>
<gene>
    <name evidence="3" type="primary">DDB_G0283893</name>
    <name evidence="3" type="ORF">g.11421</name>
</gene>
<reference evidence="3" key="2">
    <citation type="journal article" date="2015" name="Gigascience">
        <title>Reconstructing a comprehensive transcriptome assembly of a white-pupal translocated strain of the pest fruit fly Bactrocera cucurbitae.</title>
        <authorList>
            <person name="Sim S.B."/>
            <person name="Calla B."/>
            <person name="Hall B."/>
            <person name="DeRego T."/>
            <person name="Geib S.M."/>
        </authorList>
    </citation>
    <scope>NUCLEOTIDE SEQUENCE</scope>
</reference>
<feature type="chain" id="PRO_5001994108" evidence="2">
    <location>
        <begin position="26"/>
        <end position="195"/>
    </location>
</feature>
<protein>
    <submittedName>
        <fullName evidence="3">Probable E3 ubiquitin-protein ligase DDB_G0283893</fullName>
    </submittedName>
</protein>
<reference evidence="3" key="1">
    <citation type="submission" date="2014-11" db="EMBL/GenBank/DDBJ databases">
        <authorList>
            <person name="Geib S."/>
        </authorList>
    </citation>
    <scope>NUCLEOTIDE SEQUENCE</scope>
</reference>
<dbReference type="AlphaFoldDB" id="A0A0A1WS48"/>
<dbReference type="EMBL" id="GBXI01012826">
    <property type="protein sequence ID" value="JAD01466.1"/>
    <property type="molecule type" value="Transcribed_RNA"/>
</dbReference>
<proteinExistence type="predicted"/>
<feature type="signal peptide" evidence="2">
    <location>
        <begin position="1"/>
        <end position="25"/>
    </location>
</feature>
<evidence type="ECO:0000256" key="1">
    <source>
        <dbReference type="SAM" id="MobiDB-lite"/>
    </source>
</evidence>